<evidence type="ECO:0000313" key="6">
    <source>
        <dbReference type="EMBL" id="KAG7566742.1"/>
    </source>
</evidence>
<dbReference type="InterPro" id="IPR044451">
    <property type="entry name" value="AtDRB-like_DSRM_2"/>
</dbReference>
<dbReference type="GO" id="GO:0003725">
    <property type="term" value="F:double-stranded RNA binding"/>
    <property type="evidence" value="ECO:0007669"/>
    <property type="project" value="InterPro"/>
</dbReference>
<dbReference type="AlphaFoldDB" id="A0A8T2A0H3"/>
<organism evidence="6 7">
    <name type="scientific">Arabidopsis suecica</name>
    <name type="common">Swedish thale-cress</name>
    <name type="synonym">Cardaminopsis suecica</name>
    <dbReference type="NCBI Taxonomy" id="45249"/>
    <lineage>
        <taxon>Eukaryota</taxon>
        <taxon>Viridiplantae</taxon>
        <taxon>Streptophyta</taxon>
        <taxon>Embryophyta</taxon>
        <taxon>Tracheophyta</taxon>
        <taxon>Spermatophyta</taxon>
        <taxon>Magnoliopsida</taxon>
        <taxon>eudicotyledons</taxon>
        <taxon>Gunneridae</taxon>
        <taxon>Pentapetalae</taxon>
        <taxon>rosids</taxon>
        <taxon>malvids</taxon>
        <taxon>Brassicales</taxon>
        <taxon>Brassicaceae</taxon>
        <taxon>Camelineae</taxon>
        <taxon>Arabidopsis</taxon>
    </lineage>
</organism>
<dbReference type="Proteomes" id="UP000694251">
    <property type="component" value="Chromosome 10"/>
</dbReference>
<evidence type="ECO:0000259" key="5">
    <source>
        <dbReference type="PROSITE" id="PS50137"/>
    </source>
</evidence>
<comment type="caution">
    <text evidence="6">The sequence shown here is derived from an EMBL/GenBank/DDBJ whole genome shotgun (WGS) entry which is preliminary data.</text>
</comment>
<dbReference type="CDD" id="cd19908">
    <property type="entry name" value="DSRM_AtDRB-like_rpt2"/>
    <property type="match status" value="1"/>
</dbReference>
<dbReference type="OrthoDB" id="5988181at2759"/>
<feature type="domain" description="DRBM" evidence="5">
    <location>
        <begin position="54"/>
        <end position="123"/>
    </location>
</feature>
<dbReference type="InterPro" id="IPR014720">
    <property type="entry name" value="dsRBD_dom"/>
</dbReference>
<sequence length="403" mass="44120">MDKFGSYPTQLDKTRIIRRILGTIYLWLLDESNALSDCSLECLHHYKEIKMDHVYKGQLQAYALKHNLELPVYANEREGPPHAPRFRCKVTFCGQTFQSLEFFPTLKSAEHAAAKIALASLTPQSPEGIDVAYKNLLQEIAQKENSMLPVYATATSGPSHSPTFISTVEFAGKVFTGDEAKTKKLAEMSAAKIAFMSIKNGNSNQTSSPSLSCERQEAVSSNVKSSLQEVHSQPSKVVMTPDAPSKWIKMSEDECPDLHKAPASNAKEINVALHVPENPANDGTLSAPTTDGMKMNIAASSSPIPQNPTNVVTLNASSTNGIKRNIAACSSRMPQNPTNDGSETSSCVDESEKKKLIMGTGHLSIPTGQHVVCRPWNPEITLPQDADMLFRDDRFIAYRLGKP</sequence>
<keyword evidence="1" id="KW-0677">Repeat</keyword>
<dbReference type="PROSITE" id="PS50137">
    <property type="entry name" value="DS_RBD"/>
    <property type="match status" value="2"/>
</dbReference>
<name>A0A8T2A0H3_ARASU</name>
<dbReference type="PANTHER" id="PTHR46031">
    <property type="match status" value="1"/>
</dbReference>
<evidence type="ECO:0000256" key="2">
    <source>
        <dbReference type="ARBA" id="ARBA00022884"/>
    </source>
</evidence>
<proteinExistence type="predicted"/>
<dbReference type="CDD" id="cd19907">
    <property type="entry name" value="DSRM_AtDRB-like_rpt1"/>
    <property type="match status" value="1"/>
</dbReference>
<accession>A0A8T2A0H3</accession>
<evidence type="ECO:0000256" key="1">
    <source>
        <dbReference type="ARBA" id="ARBA00022737"/>
    </source>
</evidence>
<keyword evidence="2 3" id="KW-0694">RNA-binding</keyword>
<gene>
    <name evidence="6" type="ORF">ISN44_As10g032640</name>
</gene>
<dbReference type="EMBL" id="JAEFBJ010000010">
    <property type="protein sequence ID" value="KAG7566742.1"/>
    <property type="molecule type" value="Genomic_DNA"/>
</dbReference>
<keyword evidence="7" id="KW-1185">Reference proteome</keyword>
<feature type="compositionally biased region" description="Polar residues" evidence="4">
    <location>
        <begin position="332"/>
        <end position="348"/>
    </location>
</feature>
<feature type="domain" description="DRBM" evidence="5">
    <location>
        <begin position="132"/>
        <end position="200"/>
    </location>
</feature>
<dbReference type="Pfam" id="PF00035">
    <property type="entry name" value="dsrm"/>
    <property type="match status" value="2"/>
</dbReference>
<dbReference type="PANTHER" id="PTHR46031:SF16">
    <property type="entry name" value="DOUBLE-STRANDED RNA-BINDING PROTEIN 4"/>
    <property type="match status" value="1"/>
</dbReference>
<evidence type="ECO:0000313" key="7">
    <source>
        <dbReference type="Proteomes" id="UP000694251"/>
    </source>
</evidence>
<evidence type="ECO:0000256" key="4">
    <source>
        <dbReference type="SAM" id="MobiDB-lite"/>
    </source>
</evidence>
<dbReference type="SMART" id="SM00358">
    <property type="entry name" value="DSRM"/>
    <property type="match status" value="2"/>
</dbReference>
<reference evidence="6 7" key="1">
    <citation type="submission" date="2020-12" db="EMBL/GenBank/DDBJ databases">
        <title>Concerted genomic and epigenomic changes stabilize Arabidopsis allopolyploids.</title>
        <authorList>
            <person name="Chen Z."/>
        </authorList>
    </citation>
    <scope>NUCLEOTIDE SEQUENCE [LARGE SCALE GENOMIC DNA]</scope>
    <source>
        <strain evidence="6">As9502</strain>
        <tissue evidence="6">Leaf</tissue>
    </source>
</reference>
<evidence type="ECO:0000256" key="3">
    <source>
        <dbReference type="PROSITE-ProRule" id="PRU00266"/>
    </source>
</evidence>
<feature type="region of interest" description="Disordered" evidence="4">
    <location>
        <begin position="331"/>
        <end position="350"/>
    </location>
</feature>
<protein>
    <submittedName>
        <fullName evidence="6">Double-stranded RNA-binding domain</fullName>
    </submittedName>
</protein>
<dbReference type="InterPro" id="IPR044450">
    <property type="entry name" value="AtDRB-like_DSRM_1"/>
</dbReference>